<sequence length="91" mass="9656">MNTKAFDRAICDALVLLRTTAGGDLADQAEQARKCLAKAVNDSPGVPARALEHVAAADEHLEYGELMEARTLLTAARGFLPGRRAVVPARA</sequence>
<organism evidence="1 2">
    <name type="scientific">Lentzea flaviverrucosa</name>
    <dbReference type="NCBI Taxonomy" id="200379"/>
    <lineage>
        <taxon>Bacteria</taxon>
        <taxon>Bacillati</taxon>
        <taxon>Actinomycetota</taxon>
        <taxon>Actinomycetes</taxon>
        <taxon>Pseudonocardiales</taxon>
        <taxon>Pseudonocardiaceae</taxon>
        <taxon>Lentzea</taxon>
    </lineage>
</organism>
<dbReference type="RefSeq" id="WP_090073606.1">
    <property type="nucleotide sequence ID" value="NZ_FOFT01000022.1"/>
</dbReference>
<dbReference type="Proteomes" id="UP000199028">
    <property type="component" value="Unassembled WGS sequence"/>
</dbReference>
<evidence type="ECO:0000313" key="2">
    <source>
        <dbReference type="Proteomes" id="UP000199028"/>
    </source>
</evidence>
<reference evidence="2" key="1">
    <citation type="submission" date="2016-10" db="EMBL/GenBank/DDBJ databases">
        <authorList>
            <person name="Varghese N."/>
            <person name="Submissions S."/>
        </authorList>
    </citation>
    <scope>NUCLEOTIDE SEQUENCE [LARGE SCALE GENOMIC DNA]</scope>
    <source>
        <strain evidence="2">CGMCC 4.578</strain>
    </source>
</reference>
<dbReference type="OrthoDB" id="3696816at2"/>
<proteinExistence type="predicted"/>
<dbReference type="EMBL" id="FOFT01000022">
    <property type="protein sequence ID" value="SES50810.1"/>
    <property type="molecule type" value="Genomic_DNA"/>
</dbReference>
<evidence type="ECO:0008006" key="3">
    <source>
        <dbReference type="Google" id="ProtNLM"/>
    </source>
</evidence>
<gene>
    <name evidence="1" type="ORF">SAMN05216195_12248</name>
</gene>
<accession>A0A1H9XXA0</accession>
<dbReference type="AlphaFoldDB" id="A0A1H9XXA0"/>
<evidence type="ECO:0000313" key="1">
    <source>
        <dbReference type="EMBL" id="SES50810.1"/>
    </source>
</evidence>
<protein>
    <recommendedName>
        <fullName evidence="3">Tetratricopeptide repeat-containing protein</fullName>
    </recommendedName>
</protein>
<keyword evidence="2" id="KW-1185">Reference proteome</keyword>
<name>A0A1H9XXA0_9PSEU</name>